<dbReference type="Pfam" id="PF07992">
    <property type="entry name" value="Pyr_redox_2"/>
    <property type="match status" value="1"/>
</dbReference>
<dbReference type="SUPFAM" id="SSF51971">
    <property type="entry name" value="Nucleotide-binding domain"/>
    <property type="match status" value="2"/>
</dbReference>
<evidence type="ECO:0000313" key="6">
    <source>
        <dbReference type="Proteomes" id="UP000000845"/>
    </source>
</evidence>
<reference evidence="5 6" key="2">
    <citation type="journal article" date="2010" name="Stand. Genomic Sci.">
        <title>Complete genome sequence of Sebaldella termitidis type strain (NCTC 11300).</title>
        <authorList>
            <person name="Harmon-Smith M."/>
            <person name="Celia L."/>
            <person name="Chertkov O."/>
            <person name="Lapidus A."/>
            <person name="Copeland A."/>
            <person name="Glavina Del Rio T."/>
            <person name="Nolan M."/>
            <person name="Lucas S."/>
            <person name="Tice H."/>
            <person name="Cheng J.F."/>
            <person name="Han C."/>
            <person name="Detter J.C."/>
            <person name="Bruce D."/>
            <person name="Goodwin L."/>
            <person name="Pitluck S."/>
            <person name="Pati A."/>
            <person name="Liolios K."/>
            <person name="Ivanova N."/>
            <person name="Mavromatis K."/>
            <person name="Mikhailova N."/>
            <person name="Chen A."/>
            <person name="Palaniappan K."/>
            <person name="Land M."/>
            <person name="Hauser L."/>
            <person name="Chang Y.J."/>
            <person name="Jeffries C.D."/>
            <person name="Brettin T."/>
            <person name="Goker M."/>
            <person name="Beck B."/>
            <person name="Bristow J."/>
            <person name="Eisen J.A."/>
            <person name="Markowitz V."/>
            <person name="Hugenholtz P."/>
            <person name="Kyrpides N.C."/>
            <person name="Klenk H.P."/>
            <person name="Chen F."/>
        </authorList>
    </citation>
    <scope>NUCLEOTIDE SEQUENCE [LARGE SCALE GENOMIC DNA]</scope>
    <source>
        <strain evidence="6">ATCC 33386 / NCTC 11300</strain>
    </source>
</reference>
<dbReference type="Gene3D" id="1.10.1060.10">
    <property type="entry name" value="Alpha-helical ferredoxin"/>
    <property type="match status" value="1"/>
</dbReference>
<dbReference type="PANTHER" id="PTHR42783:SF3">
    <property type="entry name" value="GLUTAMATE SYNTHASE [NADPH] SMALL CHAIN-RELATED"/>
    <property type="match status" value="1"/>
</dbReference>
<evidence type="ECO:0000256" key="3">
    <source>
        <dbReference type="ARBA" id="ARBA00023014"/>
    </source>
</evidence>
<reference evidence="6" key="1">
    <citation type="submission" date="2009-09" db="EMBL/GenBank/DDBJ databases">
        <title>The complete chromosome of Sebaldella termitidis ATCC 33386.</title>
        <authorList>
            <consortium name="US DOE Joint Genome Institute (JGI-PGF)"/>
            <person name="Lucas S."/>
            <person name="Copeland A."/>
            <person name="Lapidus A."/>
            <person name="Glavina del Rio T."/>
            <person name="Dalin E."/>
            <person name="Tice H."/>
            <person name="Bruce D."/>
            <person name="Goodwin L."/>
            <person name="Pitluck S."/>
            <person name="Kyrpides N."/>
            <person name="Mavromatis K."/>
            <person name="Ivanova N."/>
            <person name="Mikhailova N."/>
            <person name="Sims D."/>
            <person name="Meincke L."/>
            <person name="Brettin T."/>
            <person name="Detter J.C."/>
            <person name="Han C."/>
            <person name="Larimer F."/>
            <person name="Land M."/>
            <person name="Hauser L."/>
            <person name="Markowitz V."/>
            <person name="Cheng J.F."/>
            <person name="Hugenholtz P."/>
            <person name="Woyke T."/>
            <person name="Wu D."/>
            <person name="Eisen J.A."/>
        </authorList>
    </citation>
    <scope>NUCLEOTIDE SEQUENCE [LARGE SCALE GENOMIC DNA]</scope>
    <source>
        <strain evidence="6">ATCC 33386 / NCTC 11300</strain>
    </source>
</reference>
<dbReference type="KEGG" id="str:Sterm_1671"/>
<evidence type="ECO:0000259" key="4">
    <source>
        <dbReference type="PROSITE" id="PS51379"/>
    </source>
</evidence>
<name>D1AIE5_SEBTE</name>
<dbReference type="eggNOG" id="COG1146">
    <property type="taxonomic scope" value="Bacteria"/>
</dbReference>
<dbReference type="GO" id="GO:0016491">
    <property type="term" value="F:oxidoreductase activity"/>
    <property type="evidence" value="ECO:0007669"/>
    <property type="project" value="InterPro"/>
</dbReference>
<dbReference type="InterPro" id="IPR017896">
    <property type="entry name" value="4Fe4S_Fe-S-bd"/>
</dbReference>
<evidence type="ECO:0000256" key="2">
    <source>
        <dbReference type="ARBA" id="ARBA00023004"/>
    </source>
</evidence>
<gene>
    <name evidence="5" type="ordered locus">Sterm_1671</name>
</gene>
<dbReference type="InterPro" id="IPR023753">
    <property type="entry name" value="FAD/NAD-binding_dom"/>
</dbReference>
<dbReference type="PROSITE" id="PS51379">
    <property type="entry name" value="4FE4S_FER_2"/>
    <property type="match status" value="1"/>
</dbReference>
<dbReference type="SUPFAM" id="SSF46548">
    <property type="entry name" value="alpha-helical ferredoxin"/>
    <property type="match status" value="2"/>
</dbReference>
<dbReference type="PRINTS" id="PR00419">
    <property type="entry name" value="ADXRDTASE"/>
</dbReference>
<dbReference type="EMBL" id="CP001739">
    <property type="protein sequence ID" value="ACZ08529.1"/>
    <property type="molecule type" value="Genomic_DNA"/>
</dbReference>
<dbReference type="PROSITE" id="PS00198">
    <property type="entry name" value="4FE4S_FER_1"/>
    <property type="match status" value="1"/>
</dbReference>
<dbReference type="PANTHER" id="PTHR42783">
    <property type="entry name" value="GLUTAMATE SYNTHASE [NADPH] SMALL CHAIN"/>
    <property type="match status" value="1"/>
</dbReference>
<dbReference type="Proteomes" id="UP000000845">
    <property type="component" value="Chromosome"/>
</dbReference>
<keyword evidence="3" id="KW-0411">Iron-sulfur</keyword>
<evidence type="ECO:0000256" key="1">
    <source>
        <dbReference type="ARBA" id="ARBA00022723"/>
    </source>
</evidence>
<dbReference type="HOGENOM" id="CLU_014791_0_0_0"/>
<protein>
    <submittedName>
        <fullName evidence="5">Selenate reductase YgfK</fullName>
    </submittedName>
</protein>
<dbReference type="SUPFAM" id="SSF51395">
    <property type="entry name" value="FMN-linked oxidoreductases"/>
    <property type="match status" value="1"/>
</dbReference>
<dbReference type="Pfam" id="PF14691">
    <property type="entry name" value="Fer4_20"/>
    <property type="match status" value="1"/>
</dbReference>
<dbReference type="eggNOG" id="COG0493">
    <property type="taxonomic scope" value="Bacteria"/>
</dbReference>
<keyword evidence="2" id="KW-0408">Iron</keyword>
<sequence>MSDLMRLIPFGTMVEWIFQEYEEQGTIFGVRKNKFYKNNSGTNIVMFGDKLSTPIGPAAGPNSQLAQNIVAAYLTGSRFVELKTVQQMDGEDLRKCVAKPCINAEDECYNVEWSTELTVPEAYNEYIKAWFALHVVGKELGISDKRDFAFNMSVGYDLDGIKSPKIDAFIEGLKDASTTEIWKECKEYLLNNIDKFQRLTKEDVENISSSVCPSICLSTLHGCPPAEIERIARYLLEEKKLHTFIKCNPTLLGYEFARGILDKMGYDYISFDDHHFKNDLQYGDAIAMLTRLIEFSKELGLEFGVKLTNTFPVKIARKELPGEEMYMSGRSLFPLTISLANKLSQEFKGLLPISFSGGADFFNIEEIIKTGIQPITIATTILKPGGYERTTQLAEKIEPLLAGKFHGIDLESLERLAESVTINKYHVKSARPVGSRKTKSILPLYDCAKAPCKDGGCPIEQQIPEYLKLVSEGNYEEAFKVIVNDNASPAVTGTICDHQCQHKCTRLDYDSPLEIRNAKKIAVLNAQDKYLANMKKAKIVTKKKAVVIGAGPAGVAISFFLRRNGMEVTVLEKRDRPYGIVEYIIPEFRISSEMINRDYQLAVNAGVNFVYNVNENYDIEELKKEYDFVVVATGAWKEGIIPVKEGGENLRDALEFLEDAKKNDINISLGKKVAVLGGGDVAMDCSRTAKRAPGVESVSIVYRRTREFMPAEPEEKEQALGDGVIFQELLSPVSYDGKNLVCEVMELADIDESGRRGIKGTGQMKTLEFDTVVSAVGARVDTSLFEKNNLKLNDKGYVNINQFNESSSADVYIAGDCKSGTSTIVKAIADAKVIAKDILDKAGLTVDFERYNVVQKEETLYERKGILKANTKTKEDGARCLTCDQVCELCCDVCPNRANVMVRINNGPFNQTHQIVHLDGMCNECGNCGVFCPHTGNPYKDKITVFWTEEDFVDSTNKGFLPLGNDTFRVRKEDGSIIDHVLGDGQISREMNEVLNTILKDYSYYMMSL</sequence>
<dbReference type="AlphaFoldDB" id="D1AIE5"/>
<dbReference type="RefSeq" id="WP_012861125.1">
    <property type="nucleotide sequence ID" value="NC_013517.1"/>
</dbReference>
<dbReference type="NCBIfam" id="TIGR03315">
    <property type="entry name" value="Se_ygfK"/>
    <property type="match status" value="1"/>
</dbReference>
<evidence type="ECO:0000313" key="5">
    <source>
        <dbReference type="EMBL" id="ACZ08529.1"/>
    </source>
</evidence>
<dbReference type="GO" id="GO:0051536">
    <property type="term" value="F:iron-sulfur cluster binding"/>
    <property type="evidence" value="ECO:0007669"/>
    <property type="project" value="UniProtKB-KW"/>
</dbReference>
<dbReference type="InterPro" id="IPR028261">
    <property type="entry name" value="DPD_II"/>
</dbReference>
<dbReference type="STRING" id="526218.Sterm_1671"/>
<keyword evidence="6" id="KW-1185">Reference proteome</keyword>
<proteinExistence type="predicted"/>
<dbReference type="InterPro" id="IPR009051">
    <property type="entry name" value="Helical_ferredxn"/>
</dbReference>
<dbReference type="InterPro" id="IPR017900">
    <property type="entry name" value="4Fe4S_Fe_S_CS"/>
</dbReference>
<organism evidence="5 6">
    <name type="scientific">Sebaldella termitidis (strain ATCC 33386 / NCTC 11300)</name>
    <dbReference type="NCBI Taxonomy" id="526218"/>
    <lineage>
        <taxon>Bacteria</taxon>
        <taxon>Fusobacteriati</taxon>
        <taxon>Fusobacteriota</taxon>
        <taxon>Fusobacteriia</taxon>
        <taxon>Fusobacteriales</taxon>
        <taxon>Leptotrichiaceae</taxon>
        <taxon>Sebaldella</taxon>
    </lineage>
</organism>
<dbReference type="Gene3D" id="3.50.50.60">
    <property type="entry name" value="FAD/NAD(P)-binding domain"/>
    <property type="match status" value="2"/>
</dbReference>
<accession>D1AIE5</accession>
<dbReference type="InterPro" id="IPR017701">
    <property type="entry name" value="Se_rdtase_YgfK"/>
</dbReference>
<feature type="domain" description="4Fe-4S ferredoxin-type" evidence="4">
    <location>
        <begin position="912"/>
        <end position="942"/>
    </location>
</feature>
<dbReference type="GO" id="GO:0046872">
    <property type="term" value="F:metal ion binding"/>
    <property type="evidence" value="ECO:0007669"/>
    <property type="project" value="UniProtKB-KW"/>
</dbReference>
<dbReference type="InterPro" id="IPR036188">
    <property type="entry name" value="FAD/NAD-bd_sf"/>
</dbReference>
<keyword evidence="1" id="KW-0479">Metal-binding</keyword>